<dbReference type="Proteomes" id="UP000235670">
    <property type="component" value="Unassembled WGS sequence"/>
</dbReference>
<proteinExistence type="predicted"/>
<comment type="caution">
    <text evidence="1">The sequence shown here is derived from an EMBL/GenBank/DDBJ whole genome shotgun (WGS) entry which is preliminary data.</text>
</comment>
<dbReference type="STRING" id="84135.GCA_001052115_00028"/>
<protein>
    <submittedName>
        <fullName evidence="1">Uncharacterized protein</fullName>
    </submittedName>
</protein>
<accession>A0A2N6SGW4</accession>
<organism evidence="1 2">
    <name type="scientific">Gemella sanguinis</name>
    <dbReference type="NCBI Taxonomy" id="84135"/>
    <lineage>
        <taxon>Bacteria</taxon>
        <taxon>Bacillati</taxon>
        <taxon>Bacillota</taxon>
        <taxon>Bacilli</taxon>
        <taxon>Bacillales</taxon>
        <taxon>Gemellaceae</taxon>
        <taxon>Gemella</taxon>
    </lineage>
</organism>
<dbReference type="RefSeq" id="WP_102189329.1">
    <property type="nucleotide sequence ID" value="NZ_CAUTAO010000016.1"/>
</dbReference>
<name>A0A2N6SGW4_9BACL</name>
<reference evidence="1 2" key="1">
    <citation type="submission" date="2017-09" db="EMBL/GenBank/DDBJ databases">
        <title>Bacterial strain isolated from the female urinary microbiota.</title>
        <authorList>
            <person name="Thomas-White K."/>
            <person name="Kumar N."/>
            <person name="Forster S."/>
            <person name="Putonti C."/>
            <person name="Lawley T."/>
            <person name="Wolfe A.J."/>
        </authorList>
    </citation>
    <scope>NUCLEOTIDE SEQUENCE [LARGE SCALE GENOMIC DNA]</scope>
    <source>
        <strain evidence="1 2">UMB0186</strain>
    </source>
</reference>
<gene>
    <name evidence="1" type="ORF">CJ218_01145</name>
</gene>
<evidence type="ECO:0000313" key="2">
    <source>
        <dbReference type="Proteomes" id="UP000235670"/>
    </source>
</evidence>
<sequence length="128" mass="14849">MLLLGVKKENGWLFAEYRLTYRVGWEHICKGVKLAYDYYDNVEVLVDDKIININSKEQVMELEEAGNMTIRGISKIIGVPLMITFYNQLQVVRCSVGCVTEEFQAADYEKFNKSLAQYMDSLEIAMFR</sequence>
<evidence type="ECO:0000313" key="1">
    <source>
        <dbReference type="EMBL" id="PMC53177.1"/>
    </source>
</evidence>
<dbReference type="AlphaFoldDB" id="A0A2N6SGW4"/>
<dbReference type="OrthoDB" id="2339445at2"/>
<dbReference type="EMBL" id="PNGT01000001">
    <property type="protein sequence ID" value="PMC53177.1"/>
    <property type="molecule type" value="Genomic_DNA"/>
</dbReference>